<reference evidence="1 2" key="1">
    <citation type="submission" date="2019-04" db="EMBL/GenBank/DDBJ databases">
        <authorList>
            <person name="Park S."/>
            <person name="Yoon J.-H."/>
        </authorList>
    </citation>
    <scope>NUCLEOTIDE SEQUENCE [LARGE SCALE GENOMIC DNA]</scope>
    <source>
        <strain evidence="1 2">HJM-18</strain>
    </source>
</reference>
<gene>
    <name evidence="1" type="ORF">E5Q11_01125</name>
</gene>
<evidence type="ECO:0000313" key="1">
    <source>
        <dbReference type="EMBL" id="TGN41184.1"/>
    </source>
</evidence>
<protein>
    <submittedName>
        <fullName evidence="1">Uncharacterized protein</fullName>
    </submittedName>
</protein>
<dbReference type="OrthoDB" id="8523426at2"/>
<name>A0A4Z1BET7_9GAMM</name>
<comment type="caution">
    <text evidence="1">The sequence shown here is derived from an EMBL/GenBank/DDBJ whole genome shotgun (WGS) entry which is preliminary data.</text>
</comment>
<accession>A0A4Z1BET7</accession>
<dbReference type="Gene3D" id="3.20.20.70">
    <property type="entry name" value="Aldolase class I"/>
    <property type="match status" value="1"/>
</dbReference>
<proteinExistence type="predicted"/>
<dbReference type="RefSeq" id="WP_135801570.1">
    <property type="nucleotide sequence ID" value="NZ_SRPF01000001.1"/>
</dbReference>
<dbReference type="InterPro" id="IPR013785">
    <property type="entry name" value="Aldolase_TIM"/>
</dbReference>
<sequence>MTHLTRLRLEVVKATESSAGAKFPMAVKLTSDDFRKVGFTLEKFVRVVSWFMPRRLAKSAPYVWRRVREQMNA</sequence>
<dbReference type="EMBL" id="SRPF01000001">
    <property type="protein sequence ID" value="TGN41184.1"/>
    <property type="molecule type" value="Genomic_DNA"/>
</dbReference>
<dbReference type="Proteomes" id="UP000298325">
    <property type="component" value="Unassembled WGS sequence"/>
</dbReference>
<evidence type="ECO:0000313" key="2">
    <source>
        <dbReference type="Proteomes" id="UP000298325"/>
    </source>
</evidence>
<dbReference type="AlphaFoldDB" id="A0A4Z1BET7"/>
<organism evidence="1 2">
    <name type="scientific">Marinobacter confluentis</name>
    <dbReference type="NCBI Taxonomy" id="1697557"/>
    <lineage>
        <taxon>Bacteria</taxon>
        <taxon>Pseudomonadati</taxon>
        <taxon>Pseudomonadota</taxon>
        <taxon>Gammaproteobacteria</taxon>
        <taxon>Pseudomonadales</taxon>
        <taxon>Marinobacteraceae</taxon>
        <taxon>Marinobacter</taxon>
    </lineage>
</organism>
<keyword evidence="2" id="KW-1185">Reference proteome</keyword>